<keyword evidence="2 8" id="KW-0859">Xylose metabolism</keyword>
<dbReference type="PROSITE" id="PS00933">
    <property type="entry name" value="FGGY_KINASES_1"/>
    <property type="match status" value="1"/>
</dbReference>
<evidence type="ECO:0000256" key="4">
    <source>
        <dbReference type="ARBA" id="ARBA00022741"/>
    </source>
</evidence>
<evidence type="ECO:0000256" key="6">
    <source>
        <dbReference type="ARBA" id="ARBA00022840"/>
    </source>
</evidence>
<evidence type="ECO:0000256" key="5">
    <source>
        <dbReference type="ARBA" id="ARBA00022777"/>
    </source>
</evidence>
<evidence type="ECO:0000256" key="9">
    <source>
        <dbReference type="RuleBase" id="RU003733"/>
    </source>
</evidence>
<protein>
    <recommendedName>
        <fullName evidence="8">Xylulose kinase</fullName>
        <shortName evidence="8">Xylulokinase</shortName>
        <ecNumber evidence="8">2.7.1.17</ecNumber>
    </recommendedName>
</protein>
<comment type="catalytic activity">
    <reaction evidence="8">
        <text>D-xylulose + ATP = D-xylulose 5-phosphate + ADP + H(+)</text>
        <dbReference type="Rhea" id="RHEA:10964"/>
        <dbReference type="ChEBI" id="CHEBI:15378"/>
        <dbReference type="ChEBI" id="CHEBI:17140"/>
        <dbReference type="ChEBI" id="CHEBI:30616"/>
        <dbReference type="ChEBI" id="CHEBI:57737"/>
        <dbReference type="ChEBI" id="CHEBI:456216"/>
        <dbReference type="EC" id="2.7.1.17"/>
    </reaction>
</comment>
<reference evidence="12 13" key="1">
    <citation type="submission" date="2019-11" db="EMBL/GenBank/DDBJ databases">
        <authorList>
            <person name="Criscuolo A."/>
        </authorList>
    </citation>
    <scope>NUCLEOTIDE SEQUENCE [LARGE SCALE GENOMIC DNA]</scope>
    <source>
        <strain evidence="12">CIP111667</strain>
    </source>
</reference>
<keyword evidence="5 8" id="KW-0418">Kinase</keyword>
<evidence type="ECO:0000256" key="3">
    <source>
        <dbReference type="ARBA" id="ARBA00022679"/>
    </source>
</evidence>
<feature type="domain" description="Carbohydrate kinase FGGY C-terminal" evidence="11">
    <location>
        <begin position="256"/>
        <end position="437"/>
    </location>
</feature>
<dbReference type="InterPro" id="IPR018485">
    <property type="entry name" value="FGGY_C"/>
</dbReference>
<evidence type="ECO:0000256" key="1">
    <source>
        <dbReference type="ARBA" id="ARBA00009156"/>
    </source>
</evidence>
<dbReference type="AlphaFoldDB" id="A0A7M4DK95"/>
<evidence type="ECO:0000259" key="10">
    <source>
        <dbReference type="Pfam" id="PF00370"/>
    </source>
</evidence>
<dbReference type="PANTHER" id="PTHR43095">
    <property type="entry name" value="SUGAR KINASE"/>
    <property type="match status" value="1"/>
</dbReference>
<comment type="similarity">
    <text evidence="1 8 9">Belongs to the FGGY kinase family.</text>
</comment>
<dbReference type="InterPro" id="IPR050406">
    <property type="entry name" value="FGGY_Carb_Kinase"/>
</dbReference>
<dbReference type="PROSITE" id="PS00445">
    <property type="entry name" value="FGGY_KINASES_2"/>
    <property type="match status" value="1"/>
</dbReference>
<dbReference type="EMBL" id="CACRYJ010000034">
    <property type="protein sequence ID" value="VZO37489.1"/>
    <property type="molecule type" value="Genomic_DNA"/>
</dbReference>
<keyword evidence="13" id="KW-1185">Reference proteome</keyword>
<feature type="domain" description="Carbohydrate kinase FGGY N-terminal" evidence="10">
    <location>
        <begin position="9"/>
        <end position="220"/>
    </location>
</feature>
<evidence type="ECO:0000259" key="11">
    <source>
        <dbReference type="Pfam" id="PF02782"/>
    </source>
</evidence>
<accession>A0A7M4DK95</accession>
<evidence type="ECO:0000256" key="2">
    <source>
        <dbReference type="ARBA" id="ARBA00022629"/>
    </source>
</evidence>
<feature type="site" description="Important for activity" evidence="8">
    <location>
        <position position="13"/>
    </location>
</feature>
<dbReference type="EC" id="2.7.1.17" evidence="8"/>
<dbReference type="Proteomes" id="UP000419743">
    <property type="component" value="Unassembled WGS sequence"/>
</dbReference>
<dbReference type="GO" id="GO:0004856">
    <property type="term" value="F:D-xylulokinase activity"/>
    <property type="evidence" value="ECO:0007669"/>
    <property type="project" value="UniProtKB-UniRule"/>
</dbReference>
<dbReference type="InterPro" id="IPR043129">
    <property type="entry name" value="ATPase_NBD"/>
</dbReference>
<comment type="function">
    <text evidence="8">Catalyzes the phosphorylation of D-xylulose to D-xylulose 5-phosphate.</text>
</comment>
<dbReference type="SUPFAM" id="SSF53067">
    <property type="entry name" value="Actin-like ATPase domain"/>
    <property type="match status" value="2"/>
</dbReference>
<dbReference type="Gene3D" id="3.30.420.40">
    <property type="match status" value="2"/>
</dbReference>
<evidence type="ECO:0000256" key="7">
    <source>
        <dbReference type="ARBA" id="ARBA00023277"/>
    </source>
</evidence>
<dbReference type="CDD" id="cd07809">
    <property type="entry name" value="ASKHA_NBD_FGGY_BaXK-like"/>
    <property type="match status" value="1"/>
</dbReference>
<name>A0A7M4DK95_9MICO</name>
<dbReference type="Pfam" id="PF02782">
    <property type="entry name" value="FGGY_C"/>
    <property type="match status" value="1"/>
</dbReference>
<evidence type="ECO:0000313" key="13">
    <source>
        <dbReference type="Proteomes" id="UP000419743"/>
    </source>
</evidence>
<dbReference type="PIRSF" id="PIRSF000538">
    <property type="entry name" value="GlpK"/>
    <property type="match status" value="1"/>
</dbReference>
<keyword evidence="4 8" id="KW-0547">Nucleotide-binding</keyword>
<gene>
    <name evidence="12" type="primary">xylB_2</name>
    <name evidence="8" type="synonym">xylB</name>
    <name evidence="12" type="ORF">HALOF300_02558</name>
</gene>
<evidence type="ECO:0000256" key="8">
    <source>
        <dbReference type="HAMAP-Rule" id="MF_02220"/>
    </source>
</evidence>
<dbReference type="GO" id="GO:0005524">
    <property type="term" value="F:ATP binding"/>
    <property type="evidence" value="ECO:0007669"/>
    <property type="project" value="UniProtKB-UniRule"/>
</dbReference>
<comment type="caution">
    <text evidence="12">The sequence shown here is derived from an EMBL/GenBank/DDBJ whole genome shotgun (WGS) entry which is preliminary data.</text>
</comment>
<keyword evidence="3 8" id="KW-0808">Transferase</keyword>
<dbReference type="RefSeq" id="WP_156741300.1">
    <property type="nucleotide sequence ID" value="NZ_CACRYJ010000034.1"/>
</dbReference>
<feature type="binding site" evidence="8">
    <location>
        <begin position="76"/>
        <end position="77"/>
    </location>
    <ligand>
        <name>substrate</name>
    </ligand>
</feature>
<keyword evidence="6 8" id="KW-0067">ATP-binding</keyword>
<keyword evidence="7 8" id="KW-0119">Carbohydrate metabolism</keyword>
<dbReference type="GO" id="GO:0005998">
    <property type="term" value="P:xylulose catabolic process"/>
    <property type="evidence" value="ECO:0007669"/>
    <property type="project" value="UniProtKB-UniRule"/>
</dbReference>
<dbReference type="InterPro" id="IPR018484">
    <property type="entry name" value="FGGY_N"/>
</dbReference>
<organism evidence="12 13">
    <name type="scientific">Occultella aeris</name>
    <dbReference type="NCBI Taxonomy" id="2761496"/>
    <lineage>
        <taxon>Bacteria</taxon>
        <taxon>Bacillati</taxon>
        <taxon>Actinomycetota</taxon>
        <taxon>Actinomycetes</taxon>
        <taxon>Micrococcales</taxon>
        <taxon>Ruaniaceae</taxon>
        <taxon>Occultella</taxon>
    </lineage>
</organism>
<dbReference type="InterPro" id="IPR006000">
    <property type="entry name" value="Xylulokinase"/>
</dbReference>
<dbReference type="InterPro" id="IPR018483">
    <property type="entry name" value="Carb_kinase_FGGY_CS"/>
</dbReference>
<evidence type="ECO:0000313" key="12">
    <source>
        <dbReference type="EMBL" id="VZO37489.1"/>
    </source>
</evidence>
<dbReference type="Pfam" id="PF00370">
    <property type="entry name" value="FGGY_N"/>
    <property type="match status" value="1"/>
</dbReference>
<dbReference type="GO" id="GO:0042732">
    <property type="term" value="P:D-xylose metabolic process"/>
    <property type="evidence" value="ECO:0007669"/>
    <property type="project" value="UniProtKB-KW"/>
</dbReference>
<dbReference type="PANTHER" id="PTHR43095:SF5">
    <property type="entry name" value="XYLULOSE KINASE"/>
    <property type="match status" value="1"/>
</dbReference>
<feature type="active site" description="Proton acceptor" evidence="8">
    <location>
        <position position="240"/>
    </location>
</feature>
<sequence>MTSTSQQLVAGVDSSTQSCKVVIRDARTGALVRFGSAPHPNGTEVDPEAWWDALQVAIGAAGGLDDVDAVSVGGQQHGMVALDADGAVVRPALLWNDTRSAQAALDLIAELGDGTPGSGERAWAQATGSVPVASYTITKLRWLAEHEPQNAARVEAVALPHDWLTWRLAGDGPGTDGLSRLTTDRSDASGTGYFDAARNAYRFDLLERAFGRRIGVPAVIGPSEQARSRDGLVLGAGAGDNAGAALGLGLGRGDVAISIGTSGVVSAVSQTPTADASGLVSGFADATGLFLPLAATLNGSRVLDAMGTLLGRPHRELAELALSAPAGSDGLVLVPYFEGERTPNRPDATGAIHGVRLQNTTPAHLARAAVEGLLCGLADGLDALRGQNAEVDRIVLIGGAAQSEAVRRIAPSVLGLDVTVPKPGEYVADGAARQAAWVLLGEDEAPRWPLAGEQTYSAETGVTPGLRERYALARELTLTAER</sequence>
<dbReference type="HAMAP" id="MF_02220">
    <property type="entry name" value="XylB"/>
    <property type="match status" value="1"/>
</dbReference>
<proteinExistence type="inferred from homology"/>
<dbReference type="InterPro" id="IPR000577">
    <property type="entry name" value="Carb_kinase_FGGY"/>
</dbReference>